<sequence length="119" mass="12986">MKDMTGEPDGAARDVASRYLDFLDRRLMRSADLIAVAEAAFAKRYGDAAALPAEAQNIDMTLQIIDDVRRTVQNLRDAKGGLASVSDEMLLAGCRLRETMDCMTQATAAALESPEDEIF</sequence>
<proteinExistence type="predicted"/>
<dbReference type="STRING" id="871652.SAMN04515673_11226"/>
<gene>
    <name evidence="1" type="ORF">SAMN04515673_11226</name>
</gene>
<dbReference type="Proteomes" id="UP000199302">
    <property type="component" value="Unassembled WGS sequence"/>
</dbReference>
<organism evidence="1 2">
    <name type="scientific">Poseidonocella sedimentorum</name>
    <dbReference type="NCBI Taxonomy" id="871652"/>
    <lineage>
        <taxon>Bacteria</taxon>
        <taxon>Pseudomonadati</taxon>
        <taxon>Pseudomonadota</taxon>
        <taxon>Alphaproteobacteria</taxon>
        <taxon>Rhodobacterales</taxon>
        <taxon>Roseobacteraceae</taxon>
        <taxon>Poseidonocella</taxon>
    </lineage>
</organism>
<dbReference type="EMBL" id="FOYI01000012">
    <property type="protein sequence ID" value="SFR17151.1"/>
    <property type="molecule type" value="Genomic_DNA"/>
</dbReference>
<evidence type="ECO:0000313" key="1">
    <source>
        <dbReference type="EMBL" id="SFR17151.1"/>
    </source>
</evidence>
<protein>
    <submittedName>
        <fullName evidence="1">Uncharacterized protein</fullName>
    </submittedName>
</protein>
<accession>A0A1I6EHX9</accession>
<evidence type="ECO:0000313" key="2">
    <source>
        <dbReference type="Proteomes" id="UP000199302"/>
    </source>
</evidence>
<keyword evidence="2" id="KW-1185">Reference proteome</keyword>
<reference evidence="1 2" key="1">
    <citation type="submission" date="2016-10" db="EMBL/GenBank/DDBJ databases">
        <authorList>
            <person name="de Groot N.N."/>
        </authorList>
    </citation>
    <scope>NUCLEOTIDE SEQUENCE [LARGE SCALE GENOMIC DNA]</scope>
    <source>
        <strain evidence="2">KMM 9023,NRIC 0796,JCM 17311,KCTC 23692</strain>
    </source>
</reference>
<name>A0A1I6EHX9_9RHOB</name>
<dbReference type="AlphaFoldDB" id="A0A1I6EHX9"/>